<accession>A0A0G3XAA4</accession>
<reference evidence="2 3" key="1">
    <citation type="submission" date="2015-06" db="EMBL/GenBank/DDBJ databases">
        <authorList>
            <person name="Kim K.M."/>
        </authorList>
    </citation>
    <scope>NUCLEOTIDE SEQUENCE [LARGE SCALE GENOMIC DNA]</scope>
    <source>
        <strain evidence="2 3">KCTC 22370</strain>
    </source>
</reference>
<dbReference type="KEGG" id="amx:AM2010_1461"/>
<evidence type="ECO:0000256" key="1">
    <source>
        <dbReference type="SAM" id="SignalP"/>
    </source>
</evidence>
<feature type="chain" id="PRO_5005186061" description="DUF4019 domain-containing protein" evidence="1">
    <location>
        <begin position="30"/>
        <end position="173"/>
    </location>
</feature>
<dbReference type="AlphaFoldDB" id="A0A0G3XAA4"/>
<dbReference type="PATRIC" id="fig|543877.4.peg.1487"/>
<gene>
    <name evidence="2" type="ORF">AM2010_1461</name>
</gene>
<sequence length="173" mass="18337" precursor="true">MIVSRSHLPGRIALTFVAACCMAASSGLAAQGRNGPAAQAGGSPPAAVPVQLGPSEFLNAALHIVAAVDRYEMGDIWDKSSPIMQASIARDRFVGNTAQQRAVLGAVSNREWRAIMRVVISPSDNGPLPPGRYMSIRFATAGQSGITMEEVVSFHLDTDGQWKLAGYTINRTN</sequence>
<dbReference type="STRING" id="543877.AM2010_1461"/>
<organism evidence="2 3">
    <name type="scientific">Pelagerythrobacter marensis</name>
    <dbReference type="NCBI Taxonomy" id="543877"/>
    <lineage>
        <taxon>Bacteria</taxon>
        <taxon>Pseudomonadati</taxon>
        <taxon>Pseudomonadota</taxon>
        <taxon>Alphaproteobacteria</taxon>
        <taxon>Sphingomonadales</taxon>
        <taxon>Erythrobacteraceae</taxon>
        <taxon>Pelagerythrobacter</taxon>
    </lineage>
</organism>
<feature type="signal peptide" evidence="1">
    <location>
        <begin position="1"/>
        <end position="29"/>
    </location>
</feature>
<dbReference type="Proteomes" id="UP000037643">
    <property type="component" value="Chromosome"/>
</dbReference>
<keyword evidence="1" id="KW-0732">Signal</keyword>
<name>A0A0G3XAA4_9SPHN</name>
<dbReference type="EMBL" id="CP011805">
    <property type="protein sequence ID" value="AKM07531.1"/>
    <property type="molecule type" value="Genomic_DNA"/>
</dbReference>
<dbReference type="Pfam" id="PF13211">
    <property type="entry name" value="DUF4019"/>
    <property type="match status" value="1"/>
</dbReference>
<evidence type="ECO:0000313" key="3">
    <source>
        <dbReference type="Proteomes" id="UP000037643"/>
    </source>
</evidence>
<protein>
    <recommendedName>
        <fullName evidence="4">DUF4019 domain-containing protein</fullName>
    </recommendedName>
</protein>
<evidence type="ECO:0000313" key="2">
    <source>
        <dbReference type="EMBL" id="AKM07531.1"/>
    </source>
</evidence>
<proteinExistence type="predicted"/>
<dbReference type="RefSeq" id="WP_082132830.1">
    <property type="nucleotide sequence ID" value="NZ_CP011805.1"/>
</dbReference>
<dbReference type="InterPro" id="IPR025091">
    <property type="entry name" value="DUF4019"/>
</dbReference>
<evidence type="ECO:0008006" key="4">
    <source>
        <dbReference type="Google" id="ProtNLM"/>
    </source>
</evidence>
<keyword evidence="3" id="KW-1185">Reference proteome</keyword>